<dbReference type="EMBL" id="MAVT02000252">
    <property type="protein sequence ID" value="POS77644.1"/>
    <property type="molecule type" value="Genomic_DNA"/>
</dbReference>
<dbReference type="Pfam" id="PF13460">
    <property type="entry name" value="NAD_binding_10"/>
    <property type="match status" value="1"/>
</dbReference>
<dbReference type="Gene3D" id="3.40.50.720">
    <property type="entry name" value="NAD(P)-binding Rossmann-like Domain"/>
    <property type="match status" value="1"/>
</dbReference>
<proteinExistence type="inferred from homology"/>
<dbReference type="Proteomes" id="UP000094444">
    <property type="component" value="Unassembled WGS sequence"/>
</dbReference>
<dbReference type="PANTHER" id="PTHR15020">
    <property type="entry name" value="FLAVIN REDUCTASE-RELATED"/>
    <property type="match status" value="1"/>
</dbReference>
<name>A0A2P5I5B5_DIAHE</name>
<evidence type="ECO:0000313" key="6">
    <source>
        <dbReference type="Proteomes" id="UP000094444"/>
    </source>
</evidence>
<evidence type="ECO:0000256" key="1">
    <source>
        <dbReference type="ARBA" id="ARBA00023002"/>
    </source>
</evidence>
<dbReference type="PANTHER" id="PTHR15020:SF37">
    <property type="entry name" value="OXIDOREDUCTASE MDPK"/>
    <property type="match status" value="1"/>
</dbReference>
<reference evidence="5" key="1">
    <citation type="submission" date="2017-09" db="EMBL/GenBank/DDBJ databases">
        <title>Polyketide synthases of a Diaporthe helianthi virulent isolate.</title>
        <authorList>
            <person name="Baroncelli R."/>
        </authorList>
    </citation>
    <scope>NUCLEOTIDE SEQUENCE [LARGE SCALE GENOMIC DNA]</scope>
    <source>
        <strain evidence="5">7/96</strain>
    </source>
</reference>
<gene>
    <name evidence="5" type="ORF">DHEL01_v203950</name>
</gene>
<dbReference type="GO" id="GO:0004497">
    <property type="term" value="F:monooxygenase activity"/>
    <property type="evidence" value="ECO:0007669"/>
    <property type="project" value="UniProtKB-KW"/>
</dbReference>
<protein>
    <recommendedName>
        <fullName evidence="4">NAD(P)-binding domain-containing protein</fullName>
    </recommendedName>
</protein>
<dbReference type="InterPro" id="IPR036291">
    <property type="entry name" value="NAD(P)-bd_dom_sf"/>
</dbReference>
<evidence type="ECO:0000256" key="2">
    <source>
        <dbReference type="ARBA" id="ARBA00023033"/>
    </source>
</evidence>
<organism evidence="5 6">
    <name type="scientific">Diaporthe helianthi</name>
    <dbReference type="NCBI Taxonomy" id="158607"/>
    <lineage>
        <taxon>Eukaryota</taxon>
        <taxon>Fungi</taxon>
        <taxon>Dikarya</taxon>
        <taxon>Ascomycota</taxon>
        <taxon>Pezizomycotina</taxon>
        <taxon>Sordariomycetes</taxon>
        <taxon>Sordariomycetidae</taxon>
        <taxon>Diaporthales</taxon>
        <taxon>Diaporthaceae</taxon>
        <taxon>Diaporthe</taxon>
    </lineage>
</organism>
<dbReference type="SUPFAM" id="SSF51735">
    <property type="entry name" value="NAD(P)-binding Rossmann-fold domains"/>
    <property type="match status" value="1"/>
</dbReference>
<comment type="caution">
    <text evidence="5">The sequence shown here is derived from an EMBL/GenBank/DDBJ whole genome shotgun (WGS) entry which is preliminary data.</text>
</comment>
<sequence length="264" mass="29206">MATYAVLGATGNTGKSLIDLILQQPNGKVHAYCRNKTKLTNQLPIVVDNKRVSVFEGSIHDVDLFVNCLRGCKAVFLVITTNDNVPGCQMSQDSVTTIIRALKRLREEEQEPHGARLPKILLLSSATIDEKLNRDMPGWFKPIMKAAASHVYDDLKAAERMLRAEEDWLTTIYIKPGGLSIDVQRGHKLSLDRQESFISYLDLAAAMIEAADQPDGEYDMQNVSVVNTNGGAKFPPGTPMCILAGLLRHFFPWLHNYLPSTGPA</sequence>
<dbReference type="InParanoid" id="A0A2P5I5B5"/>
<dbReference type="STRING" id="158607.A0A2P5I5B5"/>
<dbReference type="AlphaFoldDB" id="A0A2P5I5B5"/>
<comment type="similarity">
    <text evidence="3">Belongs to the avfA family.</text>
</comment>
<accession>A0A2P5I5B5</accession>
<dbReference type="OrthoDB" id="10254221at2759"/>
<evidence type="ECO:0000313" key="5">
    <source>
        <dbReference type="EMBL" id="POS77644.1"/>
    </source>
</evidence>
<evidence type="ECO:0000259" key="4">
    <source>
        <dbReference type="Pfam" id="PF13460"/>
    </source>
</evidence>
<feature type="domain" description="NAD(P)-binding" evidence="4">
    <location>
        <begin position="8"/>
        <end position="214"/>
    </location>
</feature>
<evidence type="ECO:0000256" key="3">
    <source>
        <dbReference type="ARBA" id="ARBA00038376"/>
    </source>
</evidence>
<keyword evidence="6" id="KW-1185">Reference proteome</keyword>
<keyword evidence="1" id="KW-0560">Oxidoreductase</keyword>
<keyword evidence="2" id="KW-0503">Monooxygenase</keyword>
<dbReference type="InterPro" id="IPR016040">
    <property type="entry name" value="NAD(P)-bd_dom"/>
</dbReference>